<dbReference type="EC" id="2.5.1.n9" evidence="9"/>
<feature type="binding site" evidence="9">
    <location>
        <begin position="159"/>
        <end position="164"/>
    </location>
    <ligand>
        <name>sn-glycerol 1-phosphate</name>
        <dbReference type="ChEBI" id="CHEBI:57685"/>
    </ligand>
</feature>
<dbReference type="EMBL" id="JBEPMX010000005">
    <property type="protein sequence ID" value="MET3683199.1"/>
    <property type="molecule type" value="Genomic_DNA"/>
</dbReference>
<comment type="function">
    <text evidence="9">Prenyltransferase that catalyzes in vivo the transfer of the heptaprenyl moiety of heptaprenyl pyrophosphate (HepPP; 35 carbon atoms) to the C3 hydroxyl of sn-glycerol-1-phosphate (G1P), producing heptaprenylglyceryl phosphate (HepGP). This reaction is an ether-bond-formation step in the biosynthesis of archaea-type G1P-based membrane lipids found in Bacillales.</text>
</comment>
<evidence type="ECO:0000256" key="1">
    <source>
        <dbReference type="ARBA" id="ARBA00022516"/>
    </source>
</evidence>
<dbReference type="PANTHER" id="PTHR40029:SF2">
    <property type="entry name" value="HEPTAPRENYLGLYCERYL PHOSPHATE SYNTHASE"/>
    <property type="match status" value="1"/>
</dbReference>
<feature type="binding site" evidence="9">
    <location>
        <position position="189"/>
    </location>
    <ligand>
        <name>sn-glycerol 1-phosphate</name>
        <dbReference type="ChEBI" id="CHEBI:57685"/>
    </ligand>
</feature>
<feature type="binding site" evidence="9">
    <location>
        <position position="13"/>
    </location>
    <ligand>
        <name>sn-glycerol 1-phosphate</name>
        <dbReference type="ChEBI" id="CHEBI:57685"/>
    </ligand>
</feature>
<evidence type="ECO:0000313" key="10">
    <source>
        <dbReference type="EMBL" id="MET3683199.1"/>
    </source>
</evidence>
<accession>A0ABV2KV21</accession>
<evidence type="ECO:0000313" key="11">
    <source>
        <dbReference type="Proteomes" id="UP001549167"/>
    </source>
</evidence>
<evidence type="ECO:0000256" key="5">
    <source>
        <dbReference type="ARBA" id="ARBA00023098"/>
    </source>
</evidence>
<dbReference type="NCBIfam" id="NF003199">
    <property type="entry name" value="PRK04169.1-3"/>
    <property type="match status" value="1"/>
</dbReference>
<keyword evidence="6 9" id="KW-0594">Phospholipid biosynthesis</keyword>
<dbReference type="HAMAP" id="MF_00112">
    <property type="entry name" value="GGGP_HepGP_synthase"/>
    <property type="match status" value="1"/>
</dbReference>
<evidence type="ECO:0000256" key="3">
    <source>
        <dbReference type="ARBA" id="ARBA00022723"/>
    </source>
</evidence>
<dbReference type="Pfam" id="PF01884">
    <property type="entry name" value="PcrB"/>
    <property type="match status" value="1"/>
</dbReference>
<feature type="binding site" evidence="9">
    <location>
        <begin position="209"/>
        <end position="210"/>
    </location>
    <ligand>
        <name>sn-glycerol 1-phosphate</name>
        <dbReference type="ChEBI" id="CHEBI:57685"/>
    </ligand>
</feature>
<evidence type="ECO:0000256" key="6">
    <source>
        <dbReference type="ARBA" id="ARBA00023209"/>
    </source>
</evidence>
<evidence type="ECO:0000256" key="7">
    <source>
        <dbReference type="ARBA" id="ARBA00023264"/>
    </source>
</evidence>
<dbReference type="InterPro" id="IPR008205">
    <property type="entry name" value="GGGP_HepGP_synthase"/>
</dbReference>
<sequence length="231" mass="26204">MTDPFNAWRHVFKLDPNKYITDSDLHHVCQSGTDAIMIGGTDGVTLDDVVNLLARVRRFKLPCLLEVSNLDSITPGFDYYVIPTVLNSGDKQWMIDLHHEAVKTYGDWIEWDELYMEGYVMLNPASKAYQYTNAKPVTTDDVVAYARLIEHLMPLPIMYLEYSGTYGDVDLVERVSHELNRTTLIYGGGIETKAEAQAMAEHAQIVVVGDVIYRDIDRAIETVEAVKQVER</sequence>
<dbReference type="NCBIfam" id="NF003197">
    <property type="entry name" value="PRK04169.1-1"/>
    <property type="match status" value="1"/>
</dbReference>
<dbReference type="NCBIfam" id="TIGR01768">
    <property type="entry name" value="GGGP-family"/>
    <property type="match status" value="1"/>
</dbReference>
<evidence type="ECO:0000256" key="9">
    <source>
        <dbReference type="HAMAP-Rule" id="MF_00112"/>
    </source>
</evidence>
<feature type="binding site" evidence="9">
    <location>
        <position position="15"/>
    </location>
    <ligand>
        <name>Mg(2+)</name>
        <dbReference type="ChEBI" id="CHEBI:18420"/>
    </ligand>
</feature>
<reference evidence="10 11" key="1">
    <citation type="submission" date="2024-06" db="EMBL/GenBank/DDBJ databases">
        <title>Genomic Encyclopedia of Type Strains, Phase IV (KMG-IV): sequencing the most valuable type-strain genomes for metagenomic binning, comparative biology and taxonomic classification.</title>
        <authorList>
            <person name="Goeker M."/>
        </authorList>
    </citation>
    <scope>NUCLEOTIDE SEQUENCE [LARGE SCALE GENOMIC DNA]</scope>
    <source>
        <strain evidence="10 11">DSM 23520</strain>
    </source>
</reference>
<dbReference type="PANTHER" id="PTHR40029">
    <property type="match status" value="1"/>
</dbReference>
<feature type="binding site" evidence="9">
    <location>
        <position position="41"/>
    </location>
    <ligand>
        <name>Mg(2+)</name>
        <dbReference type="ChEBI" id="CHEBI:18420"/>
    </ligand>
</feature>
<dbReference type="InterPro" id="IPR039074">
    <property type="entry name" value="GGGP/HepGP_synthase_I"/>
</dbReference>
<comment type="caution">
    <text evidence="9">Lacks conserved residue(s) required for the propagation of feature annotation.</text>
</comment>
<comment type="similarity">
    <text evidence="9">Belongs to the GGGP/HepGP synthase family. Group I subfamily.</text>
</comment>
<dbReference type="GO" id="GO:0016740">
    <property type="term" value="F:transferase activity"/>
    <property type="evidence" value="ECO:0007669"/>
    <property type="project" value="UniProtKB-KW"/>
</dbReference>
<dbReference type="Proteomes" id="UP001549167">
    <property type="component" value="Unassembled WGS sequence"/>
</dbReference>
<evidence type="ECO:0000256" key="8">
    <source>
        <dbReference type="ARBA" id="ARBA00048318"/>
    </source>
</evidence>
<comment type="catalytic activity">
    <reaction evidence="8 9">
        <text>sn-glycerol 1-phosphate + all-trans-heptaprenyl diphosphate = 3-heptaprenyl-sn-glycero-1-phosphate + diphosphate</text>
        <dbReference type="Rhea" id="RHEA:33495"/>
        <dbReference type="ChEBI" id="CHEBI:33019"/>
        <dbReference type="ChEBI" id="CHEBI:57685"/>
        <dbReference type="ChEBI" id="CHEBI:58206"/>
        <dbReference type="ChEBI" id="CHEBI:64781"/>
        <dbReference type="EC" id="2.5.1.n9"/>
    </reaction>
</comment>
<keyword evidence="2 9" id="KW-0808">Transferase</keyword>
<dbReference type="RefSeq" id="WP_354219789.1">
    <property type="nucleotide sequence ID" value="NZ_JBEPMX010000005.1"/>
</dbReference>
<keyword evidence="5 9" id="KW-0443">Lipid metabolism</keyword>
<dbReference type="Gene3D" id="3.20.20.390">
    <property type="entry name" value="FMN-linked oxidoreductases"/>
    <property type="match status" value="1"/>
</dbReference>
<comment type="caution">
    <text evidence="10">The sequence shown here is derived from an EMBL/GenBank/DDBJ whole genome shotgun (WGS) entry which is preliminary data.</text>
</comment>
<dbReference type="SUPFAM" id="SSF51395">
    <property type="entry name" value="FMN-linked oxidoreductases"/>
    <property type="match status" value="1"/>
</dbReference>
<protein>
    <recommendedName>
        <fullName evidence="9">Heptaprenylglyceryl phosphate synthase</fullName>
        <shortName evidence="9">HepGP synthase</shortName>
        <ecNumber evidence="9">2.5.1.n9</ecNumber>
    </recommendedName>
    <alternativeName>
        <fullName evidence="9">Glycerol-1-phosphate heptaprenyltransferase</fullName>
    </alternativeName>
</protein>
<keyword evidence="4 9" id="KW-0460">Magnesium</keyword>
<dbReference type="CDD" id="cd02812">
    <property type="entry name" value="PcrB_like"/>
    <property type="match status" value="1"/>
</dbReference>
<dbReference type="InterPro" id="IPR038597">
    <property type="entry name" value="GGGP/HepGP_synthase_sf"/>
</dbReference>
<proteinExistence type="inferred from homology"/>
<comment type="pathway">
    <text evidence="9">Membrane lipid metabolism; glycerophospholipid metabolism.</text>
</comment>
<evidence type="ECO:0000256" key="4">
    <source>
        <dbReference type="ARBA" id="ARBA00022842"/>
    </source>
</evidence>
<organism evidence="10 11">
    <name type="scientific">Alkalibacillus flavidus</name>
    <dbReference type="NCBI Taxonomy" id="546021"/>
    <lineage>
        <taxon>Bacteria</taxon>
        <taxon>Bacillati</taxon>
        <taxon>Bacillota</taxon>
        <taxon>Bacilli</taxon>
        <taxon>Bacillales</taxon>
        <taxon>Bacillaceae</taxon>
        <taxon>Alkalibacillus</taxon>
    </lineage>
</organism>
<evidence type="ECO:0000256" key="2">
    <source>
        <dbReference type="ARBA" id="ARBA00022679"/>
    </source>
</evidence>
<gene>
    <name evidence="9" type="primary">pcrB</name>
    <name evidence="10" type="ORF">ABID56_001290</name>
</gene>
<comment type="subunit">
    <text evidence="9">Homodimer.</text>
</comment>
<keyword evidence="1 9" id="KW-0444">Lipid biosynthesis</keyword>
<keyword evidence="7 9" id="KW-1208">Phospholipid metabolism</keyword>
<keyword evidence="3 9" id="KW-0479">Metal-binding</keyword>
<comment type="cofactor">
    <cofactor evidence="9">
        <name>Mg(2+)</name>
        <dbReference type="ChEBI" id="CHEBI:18420"/>
    </cofactor>
</comment>
<name>A0ABV2KV21_9BACI</name>
<keyword evidence="11" id="KW-1185">Reference proteome</keyword>